<dbReference type="GO" id="GO:0043931">
    <property type="term" value="P:ossification involved in bone maturation"/>
    <property type="evidence" value="ECO:0007669"/>
    <property type="project" value="TreeGrafter"/>
</dbReference>
<dbReference type="InterPro" id="IPR001627">
    <property type="entry name" value="Semap_dom"/>
</dbReference>
<dbReference type="Pfam" id="PF01403">
    <property type="entry name" value="Sema"/>
    <property type="match status" value="1"/>
</dbReference>
<evidence type="ECO:0000259" key="6">
    <source>
        <dbReference type="PROSITE" id="PS50835"/>
    </source>
</evidence>
<evidence type="ECO:0000259" key="7">
    <source>
        <dbReference type="PROSITE" id="PS51004"/>
    </source>
</evidence>
<dbReference type="FunFam" id="2.60.40.10:FF:001170">
    <property type="entry name" value="Sema domain, immunoglobulin domain (Ig), short basic domain, secreted, (Semaphorin) 3F"/>
    <property type="match status" value="1"/>
</dbReference>
<keyword evidence="4" id="KW-1133">Transmembrane helix</keyword>
<evidence type="ECO:0000256" key="4">
    <source>
        <dbReference type="SAM" id="Phobius"/>
    </source>
</evidence>
<dbReference type="SUPFAM" id="SSF103575">
    <property type="entry name" value="Plexin repeat"/>
    <property type="match status" value="1"/>
</dbReference>
<reference evidence="8" key="1">
    <citation type="submission" date="2025-08" db="UniProtKB">
        <authorList>
            <consortium name="Ensembl"/>
        </authorList>
    </citation>
    <scope>IDENTIFICATION</scope>
</reference>
<feature type="domain" description="Ig-like" evidence="6">
    <location>
        <begin position="508"/>
        <end position="586"/>
    </location>
</feature>
<name>A0A8C2C062_CYPCA</name>
<evidence type="ECO:0000256" key="5">
    <source>
        <dbReference type="SAM" id="SignalP"/>
    </source>
</evidence>
<evidence type="ECO:0000313" key="9">
    <source>
        <dbReference type="Proteomes" id="UP000694701"/>
    </source>
</evidence>
<dbReference type="GO" id="GO:0001755">
    <property type="term" value="P:neural crest cell migration"/>
    <property type="evidence" value="ECO:0007669"/>
    <property type="project" value="TreeGrafter"/>
</dbReference>
<comment type="caution">
    <text evidence="3">Lacks conserved residue(s) required for the propagation of feature annotation.</text>
</comment>
<keyword evidence="2" id="KW-0325">Glycoprotein</keyword>
<dbReference type="AlphaFoldDB" id="A0A8C2C062"/>
<feature type="chain" id="PRO_5034215492" evidence="5">
    <location>
        <begin position="19"/>
        <end position="619"/>
    </location>
</feature>
<dbReference type="InterPro" id="IPR013783">
    <property type="entry name" value="Ig-like_fold"/>
</dbReference>
<keyword evidence="5" id="KW-0732">Signal</keyword>
<keyword evidence="4" id="KW-0472">Membrane</keyword>
<evidence type="ECO:0000256" key="3">
    <source>
        <dbReference type="PROSITE-ProRule" id="PRU00352"/>
    </source>
</evidence>
<dbReference type="InterPro" id="IPR015943">
    <property type="entry name" value="WD40/YVTN_repeat-like_dom_sf"/>
</dbReference>
<dbReference type="SUPFAM" id="SSF101912">
    <property type="entry name" value="Sema domain"/>
    <property type="match status" value="1"/>
</dbReference>
<dbReference type="PROSITE" id="PS51004">
    <property type="entry name" value="SEMA"/>
    <property type="match status" value="1"/>
</dbReference>
<sequence length="619" mass="71225">MDYTCFCVLFICISYVSSTKLHYDARVTVKTEGITRFSFQNNNNINLVKLVNSGKQTIWVGGNESLYSITQERPPSPKQVNVTLFKEESKDSGTSHWSHRISLLSVDRDLLFICGSYDGNTECCNYVCPVFTVCIINLCDSMKHKSCVLFQNSSYYPIKCFTSENYEPDINEPSLLVGNMLYFTKSEKGLYRINKDNKNDNIWSQSPQAEQTYLKLITGRGQHREKVYSFFAEKHRSRDGESEQWIPRVSQSCMNDRGGSKSLLQSSWTSMIFTRLFCGRGYEFTQMIDVATLEMDNDTKIYVLFRNYWNMSAVCVYNMTEISNIFNSSEFNSTKVPMYHRPGTCVKDSTRLSSEVLGFMKDRPELKDWVKPENGPMLFQHQHYTHIQVDRVRDHTVLLLSLESGGIHKVLEVSVEQPVFIIAEYLPFPQETHITSMLLDASQKRLYVSSSNEVVQIDLQTCNMYGNECNECKLSRDPYCGWNGSHCTAAAENQVQDFGDCEKSEATPSKTKIHVPPSSKHFLQCPMISHHATYHWEHGKTREECVQSDKGCLYLIESMNKTHEGTYRCMFSEEGYERTVIQYKLSMSRSDAHRLTPVLLPSFLLLLTAFHVLLLNSYF</sequence>
<dbReference type="GO" id="GO:0045499">
    <property type="term" value="F:chemorepellent activity"/>
    <property type="evidence" value="ECO:0007669"/>
    <property type="project" value="TreeGrafter"/>
</dbReference>
<dbReference type="Proteomes" id="UP000694701">
    <property type="component" value="Unplaced"/>
</dbReference>
<dbReference type="PANTHER" id="PTHR11036:SF144">
    <property type="entry name" value="SEMAPHORIN-7A-LIKE"/>
    <property type="match status" value="1"/>
</dbReference>
<keyword evidence="4" id="KW-0812">Transmembrane</keyword>
<organism evidence="8 9">
    <name type="scientific">Cyprinus carpio</name>
    <name type="common">Common carp</name>
    <dbReference type="NCBI Taxonomy" id="7962"/>
    <lineage>
        <taxon>Eukaryota</taxon>
        <taxon>Metazoa</taxon>
        <taxon>Chordata</taxon>
        <taxon>Craniata</taxon>
        <taxon>Vertebrata</taxon>
        <taxon>Euteleostomi</taxon>
        <taxon>Actinopterygii</taxon>
        <taxon>Neopterygii</taxon>
        <taxon>Teleostei</taxon>
        <taxon>Ostariophysi</taxon>
        <taxon>Cypriniformes</taxon>
        <taxon>Cyprinidae</taxon>
        <taxon>Cyprininae</taxon>
        <taxon>Cyprinus</taxon>
    </lineage>
</organism>
<dbReference type="InterPro" id="IPR007110">
    <property type="entry name" value="Ig-like_dom"/>
</dbReference>
<proteinExistence type="inferred from homology"/>
<feature type="transmembrane region" description="Helical" evidence="4">
    <location>
        <begin position="598"/>
        <end position="618"/>
    </location>
</feature>
<feature type="signal peptide" evidence="5">
    <location>
        <begin position="1"/>
        <end position="18"/>
    </location>
</feature>
<dbReference type="GO" id="GO:0030215">
    <property type="term" value="F:semaphorin receptor binding"/>
    <property type="evidence" value="ECO:0007669"/>
    <property type="project" value="InterPro"/>
</dbReference>
<protein>
    <submittedName>
        <fullName evidence="8">Uncharacterized protein</fullName>
    </submittedName>
</protein>
<dbReference type="GO" id="GO:0007411">
    <property type="term" value="P:axon guidance"/>
    <property type="evidence" value="ECO:0007669"/>
    <property type="project" value="TreeGrafter"/>
</dbReference>
<dbReference type="Gene3D" id="3.30.1680.10">
    <property type="entry name" value="ligand-binding face of the semaphorins, domain 2"/>
    <property type="match status" value="1"/>
</dbReference>
<dbReference type="InterPro" id="IPR036352">
    <property type="entry name" value="Semap_dom_sf"/>
</dbReference>
<dbReference type="GO" id="GO:0071526">
    <property type="term" value="P:semaphorin-plexin signaling pathway"/>
    <property type="evidence" value="ECO:0007669"/>
    <property type="project" value="TreeGrafter"/>
</dbReference>
<dbReference type="GO" id="GO:0005886">
    <property type="term" value="C:plasma membrane"/>
    <property type="evidence" value="ECO:0007669"/>
    <property type="project" value="TreeGrafter"/>
</dbReference>
<dbReference type="Gene3D" id="2.130.10.10">
    <property type="entry name" value="YVTN repeat-like/Quinoprotein amine dehydrogenase"/>
    <property type="match status" value="1"/>
</dbReference>
<dbReference type="GO" id="GO:0005615">
    <property type="term" value="C:extracellular space"/>
    <property type="evidence" value="ECO:0007669"/>
    <property type="project" value="TreeGrafter"/>
</dbReference>
<evidence type="ECO:0000256" key="2">
    <source>
        <dbReference type="ARBA" id="ARBA00023180"/>
    </source>
</evidence>
<comment type="similarity">
    <text evidence="1">Belongs to the semaphorin family.</text>
</comment>
<dbReference type="SMART" id="SM00630">
    <property type="entry name" value="Sema"/>
    <property type="match status" value="1"/>
</dbReference>
<evidence type="ECO:0000256" key="1">
    <source>
        <dbReference type="ARBA" id="ARBA00009492"/>
    </source>
</evidence>
<dbReference type="Gene3D" id="2.60.40.10">
    <property type="entry name" value="Immunoglobulins"/>
    <property type="match status" value="1"/>
</dbReference>
<dbReference type="Ensembl" id="ENSCCRT00020003567.1">
    <property type="protein sequence ID" value="ENSCCRP00020003081.1"/>
    <property type="gene ID" value="ENSCCRG00020001791.1"/>
</dbReference>
<dbReference type="InterPro" id="IPR027231">
    <property type="entry name" value="Semaphorin"/>
</dbReference>
<evidence type="ECO:0000313" key="8">
    <source>
        <dbReference type="Ensembl" id="ENSCCRP00020003081.1"/>
    </source>
</evidence>
<accession>A0A8C2C062</accession>
<dbReference type="GO" id="GO:0030335">
    <property type="term" value="P:positive regulation of cell migration"/>
    <property type="evidence" value="ECO:0007669"/>
    <property type="project" value="TreeGrafter"/>
</dbReference>
<feature type="domain" description="Sema" evidence="7">
    <location>
        <begin position="18"/>
        <end position="459"/>
    </location>
</feature>
<dbReference type="PANTHER" id="PTHR11036">
    <property type="entry name" value="SEMAPHORIN"/>
    <property type="match status" value="1"/>
</dbReference>
<dbReference type="PROSITE" id="PS50835">
    <property type="entry name" value="IG_LIKE"/>
    <property type="match status" value="1"/>
</dbReference>
<dbReference type="GO" id="GO:0000122">
    <property type="term" value="P:negative regulation of transcription by RNA polymerase II"/>
    <property type="evidence" value="ECO:0007669"/>
    <property type="project" value="TreeGrafter"/>
</dbReference>